<dbReference type="Proteomes" id="UP001321479">
    <property type="component" value="Segment"/>
</dbReference>
<dbReference type="GeneID" id="80558546"/>
<protein>
    <submittedName>
        <fullName evidence="2">BTB/POZ domain-containing protein</fullName>
    </submittedName>
</protein>
<dbReference type="Gene3D" id="3.30.710.10">
    <property type="entry name" value="Potassium Channel Kv1.1, Chain A"/>
    <property type="match status" value="1"/>
</dbReference>
<reference evidence="2 3" key="1">
    <citation type="submission" date="2021-02" db="EMBL/GenBank/DDBJ databases">
        <title>Cotonvirus japonicus, which uses Golgi apparatus of host cells for its virion factory, phylogenetically links tailed tupanvirus and icosahedral mimivirus.</title>
        <authorList>
            <person name="Takahashi H."/>
            <person name="Fukaya S."/>
            <person name="Song C."/>
            <person name="Murata K."/>
            <person name="Takemura M."/>
        </authorList>
    </citation>
    <scope>NUCLEOTIDE SEQUENCE [LARGE SCALE GENOMIC DNA]</scope>
</reference>
<evidence type="ECO:0000313" key="2">
    <source>
        <dbReference type="EMBL" id="BCS83341.1"/>
    </source>
</evidence>
<dbReference type="Pfam" id="PF02214">
    <property type="entry name" value="BTB_2"/>
    <property type="match status" value="1"/>
</dbReference>
<dbReference type="InterPro" id="IPR011333">
    <property type="entry name" value="SKP1/BTB/POZ_sf"/>
</dbReference>
<evidence type="ECO:0000259" key="1">
    <source>
        <dbReference type="Pfam" id="PF02214"/>
    </source>
</evidence>
<proteinExistence type="predicted"/>
<feature type="domain" description="Potassium channel tetramerisation-type BTB" evidence="1">
    <location>
        <begin position="76"/>
        <end position="155"/>
    </location>
</feature>
<keyword evidence="3" id="KW-1185">Reference proteome</keyword>
<organism evidence="2 3">
    <name type="scientific">Cotonvirus japonicus</name>
    <dbReference type="NCBI Taxonomy" id="2811091"/>
    <lineage>
        <taxon>Viruses</taxon>
        <taxon>Varidnaviria</taxon>
        <taxon>Bamfordvirae</taxon>
        <taxon>Nucleocytoviricota</taxon>
        <taxon>Megaviricetes</taxon>
        <taxon>Imitervirales</taxon>
        <taxon>Mimiviridae</taxon>
        <taxon>Megamimivirinae</taxon>
        <taxon>Cotonvirus</taxon>
        <taxon>Cotonvirus japonicum</taxon>
    </lineage>
</organism>
<dbReference type="InterPro" id="IPR003131">
    <property type="entry name" value="T1-type_BTB"/>
</dbReference>
<evidence type="ECO:0000313" key="3">
    <source>
        <dbReference type="Proteomes" id="UP001321479"/>
    </source>
</evidence>
<sequence>MDNKIITIKCNNGTIQTMYDTICNFEYLKNQIKDSTITTLLNLDIVTDIINNFRGYPISKSRLSEIENIIQNFDHVKINIGGKIYILSKKVLTSNLIYFNGFFNFNEHLHPDYTSILIDRCNILFNKVMDYVSKPTLTQLSTELKSELEFYAYDNPVIFIDPPVIEQFIDEGEYSIFRHCIIDNNDNKIFKINKFERVQNFGNCYYFNSDAQENFIILKYKENIDLQKFFESSTITLEILGIKLLPLKYLQNTFSVLKKFGSLTIDDDKKIILINVSTIKKYNNTEICIKFNEDKNIESVWRLKITPYFINDGNSIKYLFDYEIPSLNRNLKISNPDKKSIFDINLYKEFINHHQSNILDNIQIIVPTNATKITHIEIIDYDKIYCTSLVNNVLDMENTYEITMLNTTVGLKYLLNITYDSILRIYFTDCVPDEFNIQCRITMLD</sequence>
<dbReference type="RefSeq" id="YP_010841949.1">
    <property type="nucleotide sequence ID" value="NC_079139.1"/>
</dbReference>
<name>A0ABM7NTB7_9VIRU</name>
<accession>A0ABM7NTB7</accession>
<dbReference type="EMBL" id="AP024483">
    <property type="protein sequence ID" value="BCS83341.1"/>
    <property type="molecule type" value="Genomic_DNA"/>
</dbReference>
<dbReference type="SUPFAM" id="SSF54695">
    <property type="entry name" value="POZ domain"/>
    <property type="match status" value="1"/>
</dbReference>